<protein>
    <submittedName>
        <fullName evidence="2">Uncharacterized protein</fullName>
    </submittedName>
</protein>
<dbReference type="RefSeq" id="WP_217790816.1">
    <property type="nucleotide sequence ID" value="NZ_JAHSPG010000003.1"/>
</dbReference>
<evidence type="ECO:0000313" key="3">
    <source>
        <dbReference type="Proteomes" id="UP000812270"/>
    </source>
</evidence>
<name>A0A9E2S5U6_9BACT</name>
<comment type="caution">
    <text evidence="2">The sequence shown here is derived from an EMBL/GenBank/DDBJ whole genome shotgun (WGS) entry which is preliminary data.</text>
</comment>
<dbReference type="AlphaFoldDB" id="A0A9E2S5U6"/>
<reference evidence="2" key="1">
    <citation type="submission" date="2021-06" db="EMBL/GenBank/DDBJ databases">
        <authorList>
            <person name="Huq M.A."/>
        </authorList>
    </citation>
    <scope>NUCLEOTIDE SEQUENCE</scope>
    <source>
        <strain evidence="2">MAH-26</strain>
    </source>
</reference>
<keyword evidence="3" id="KW-1185">Reference proteome</keyword>
<feature type="chain" id="PRO_5039704550" evidence="1">
    <location>
        <begin position="25"/>
        <end position="575"/>
    </location>
</feature>
<sequence>MLNPDTRKLCALILLTLLCRYGYAQQVDIDGLKDVFKAKPVKFSGGVSASTMFYNGNGGTGRAPFTWFLQGNANANILGKINLPFSFNFTNAGRGFSYPTLPNRLSLHPTFRWITGHIGDVAMSFSPYTLNGYQFRGAGVDLAFKGPWKVSAMTGRLQKAVNYDSSNLNSLPTYQRMGYGVKANYEKSWYKGGIAAFYANDNVISLYNKPDSLAIYPQQNLAISYEVGVKPAKGLEINAVYASSALTADKRDIKGNDLGKGWMKKVMNGNSTTSLYHAFKTQVNYSFLKSTVGVGFERVDPGYKTLGAYYFNNDLENITINFGQSLLKDKANLALSLGSQRDNLDGGKAGTTQRLVGSINVNYAPVERMQTSLMYSNFQTHMNMRPQFDYINNVSPIVNFDTLNYVQLSQNAAVNVNYITKKTEQQNQALNVNINFQDASDQQGGVVTKGNSSQFYNLATAYNVLFLEKGLNVTLAYNVSYNTIARNNFLTQGPTLSANAKLFDKKVTVGFSSSYNTSASQGTKQNDVLSLRVNAAYTLLKKHRLNCSLINQYRNVINKGSTHDLTGTLGYNYAF</sequence>
<accession>A0A9E2S5U6</accession>
<feature type="signal peptide" evidence="1">
    <location>
        <begin position="1"/>
        <end position="24"/>
    </location>
</feature>
<evidence type="ECO:0000256" key="1">
    <source>
        <dbReference type="SAM" id="SignalP"/>
    </source>
</evidence>
<organism evidence="2 3">
    <name type="scientific">Pinibacter aurantiacus</name>
    <dbReference type="NCBI Taxonomy" id="2851599"/>
    <lineage>
        <taxon>Bacteria</taxon>
        <taxon>Pseudomonadati</taxon>
        <taxon>Bacteroidota</taxon>
        <taxon>Chitinophagia</taxon>
        <taxon>Chitinophagales</taxon>
        <taxon>Chitinophagaceae</taxon>
        <taxon>Pinibacter</taxon>
    </lineage>
</organism>
<proteinExistence type="predicted"/>
<keyword evidence="1" id="KW-0732">Signal</keyword>
<gene>
    <name evidence="2" type="ORF">KTO63_08610</name>
</gene>
<dbReference type="EMBL" id="JAHSPG010000003">
    <property type="protein sequence ID" value="MBV4357203.1"/>
    <property type="molecule type" value="Genomic_DNA"/>
</dbReference>
<dbReference type="Proteomes" id="UP000812270">
    <property type="component" value="Unassembled WGS sequence"/>
</dbReference>
<evidence type="ECO:0000313" key="2">
    <source>
        <dbReference type="EMBL" id="MBV4357203.1"/>
    </source>
</evidence>